<evidence type="ECO:0000313" key="3">
    <source>
        <dbReference type="Proteomes" id="UP001054837"/>
    </source>
</evidence>
<dbReference type="AlphaFoldDB" id="A0AAV4RSP5"/>
<protein>
    <submittedName>
        <fullName evidence="2">Uncharacterized protein</fullName>
    </submittedName>
</protein>
<evidence type="ECO:0000256" key="1">
    <source>
        <dbReference type="SAM" id="Phobius"/>
    </source>
</evidence>
<keyword evidence="1" id="KW-1133">Transmembrane helix</keyword>
<keyword evidence="3" id="KW-1185">Reference proteome</keyword>
<keyword evidence="1" id="KW-0472">Membrane</keyword>
<reference evidence="2 3" key="1">
    <citation type="submission" date="2021-06" db="EMBL/GenBank/DDBJ databases">
        <title>Caerostris darwini draft genome.</title>
        <authorList>
            <person name="Kono N."/>
            <person name="Arakawa K."/>
        </authorList>
    </citation>
    <scope>NUCLEOTIDE SEQUENCE [LARGE SCALE GENOMIC DNA]</scope>
</reference>
<proteinExistence type="predicted"/>
<organism evidence="2 3">
    <name type="scientific">Caerostris darwini</name>
    <dbReference type="NCBI Taxonomy" id="1538125"/>
    <lineage>
        <taxon>Eukaryota</taxon>
        <taxon>Metazoa</taxon>
        <taxon>Ecdysozoa</taxon>
        <taxon>Arthropoda</taxon>
        <taxon>Chelicerata</taxon>
        <taxon>Arachnida</taxon>
        <taxon>Araneae</taxon>
        <taxon>Araneomorphae</taxon>
        <taxon>Entelegynae</taxon>
        <taxon>Araneoidea</taxon>
        <taxon>Araneidae</taxon>
        <taxon>Caerostris</taxon>
    </lineage>
</organism>
<name>A0AAV4RSP5_9ARAC</name>
<dbReference type="Proteomes" id="UP001054837">
    <property type="component" value="Unassembled WGS sequence"/>
</dbReference>
<dbReference type="EMBL" id="BPLQ01006515">
    <property type="protein sequence ID" value="GIY23127.1"/>
    <property type="molecule type" value="Genomic_DNA"/>
</dbReference>
<comment type="caution">
    <text evidence="2">The sequence shown here is derived from an EMBL/GenBank/DDBJ whole genome shotgun (WGS) entry which is preliminary data.</text>
</comment>
<feature type="transmembrane region" description="Helical" evidence="1">
    <location>
        <begin position="21"/>
        <end position="38"/>
    </location>
</feature>
<gene>
    <name evidence="2" type="ORF">CDAR_469651</name>
</gene>
<sequence length="105" mass="11918">MLILRKVKIHVTRESSALRNRLLTLVGSIWGYAYLLIWEHAYIAEGLGHTEEQCFTKAHNAEKRLAFVTDINIAFPTAEVTNLVEFQIDSVATGVSLIYKEEKLV</sequence>
<evidence type="ECO:0000313" key="2">
    <source>
        <dbReference type="EMBL" id="GIY23127.1"/>
    </source>
</evidence>
<keyword evidence="1" id="KW-0812">Transmembrane</keyword>
<accession>A0AAV4RSP5</accession>